<evidence type="ECO:0008006" key="4">
    <source>
        <dbReference type="Google" id="ProtNLM"/>
    </source>
</evidence>
<dbReference type="GO" id="GO:0003676">
    <property type="term" value="F:nucleic acid binding"/>
    <property type="evidence" value="ECO:0007669"/>
    <property type="project" value="InterPro"/>
</dbReference>
<dbReference type="InterPro" id="IPR036397">
    <property type="entry name" value="RNaseH_sf"/>
</dbReference>
<sequence length="165" mass="19190">MTGNKLPGLTSLVSNCIGWIDMYWYGENLMSPWTQHVNRELFNLVKPLWWYGAFEVGSDTSRHDSDMDRCVSNLSYRLPPFMSIVPSDEFGQFQRHSSTPHTSRVAKKWIQEHSLDFRHFHCPPKSPDMNIIEPIWVSLQCAFQKRSLPPGTPMDLRTSLQDSWC</sequence>
<protein>
    <recommendedName>
        <fullName evidence="4">Tc1-like transposase DDE domain-containing protein</fullName>
    </recommendedName>
</protein>
<dbReference type="AlphaFoldDB" id="A0A4Y2UN01"/>
<dbReference type="Gene3D" id="3.30.420.10">
    <property type="entry name" value="Ribonuclease H-like superfamily/Ribonuclease H"/>
    <property type="match status" value="1"/>
</dbReference>
<organism evidence="1 3">
    <name type="scientific">Araneus ventricosus</name>
    <name type="common">Orbweaver spider</name>
    <name type="synonym">Epeira ventricosa</name>
    <dbReference type="NCBI Taxonomy" id="182803"/>
    <lineage>
        <taxon>Eukaryota</taxon>
        <taxon>Metazoa</taxon>
        <taxon>Ecdysozoa</taxon>
        <taxon>Arthropoda</taxon>
        <taxon>Chelicerata</taxon>
        <taxon>Arachnida</taxon>
        <taxon>Araneae</taxon>
        <taxon>Araneomorphae</taxon>
        <taxon>Entelegynae</taxon>
        <taxon>Araneoidea</taxon>
        <taxon>Araneidae</taxon>
        <taxon>Araneus</taxon>
    </lineage>
</organism>
<keyword evidence="3" id="KW-1185">Reference proteome</keyword>
<evidence type="ECO:0000313" key="3">
    <source>
        <dbReference type="Proteomes" id="UP000499080"/>
    </source>
</evidence>
<proteinExistence type="predicted"/>
<gene>
    <name evidence="2" type="ORF">AVEN_231173_1</name>
    <name evidence="1" type="ORF">AVEN_62174_1</name>
</gene>
<evidence type="ECO:0000313" key="1">
    <source>
        <dbReference type="EMBL" id="GBO14248.1"/>
    </source>
</evidence>
<dbReference type="EMBL" id="BGPR01038445">
    <property type="protein sequence ID" value="GBO14288.1"/>
    <property type="molecule type" value="Genomic_DNA"/>
</dbReference>
<dbReference type="EMBL" id="BGPR01038414">
    <property type="protein sequence ID" value="GBO14248.1"/>
    <property type="molecule type" value="Genomic_DNA"/>
</dbReference>
<dbReference type="Proteomes" id="UP000499080">
    <property type="component" value="Unassembled WGS sequence"/>
</dbReference>
<reference evidence="1 3" key="1">
    <citation type="journal article" date="2019" name="Sci. Rep.">
        <title>Orb-weaving spider Araneus ventricosus genome elucidates the spidroin gene catalogue.</title>
        <authorList>
            <person name="Kono N."/>
            <person name="Nakamura H."/>
            <person name="Ohtoshi R."/>
            <person name="Moran D.A.P."/>
            <person name="Shinohara A."/>
            <person name="Yoshida Y."/>
            <person name="Fujiwara M."/>
            <person name="Mori M."/>
            <person name="Tomita M."/>
            <person name="Arakawa K."/>
        </authorList>
    </citation>
    <scope>NUCLEOTIDE SEQUENCE [LARGE SCALE GENOMIC DNA]</scope>
</reference>
<name>A0A4Y2UN01_ARAVE</name>
<accession>A0A4Y2UN01</accession>
<comment type="caution">
    <text evidence="1">The sequence shown here is derived from an EMBL/GenBank/DDBJ whole genome shotgun (WGS) entry which is preliminary data.</text>
</comment>
<evidence type="ECO:0000313" key="2">
    <source>
        <dbReference type="EMBL" id="GBO14288.1"/>
    </source>
</evidence>